<proteinExistence type="predicted"/>
<reference evidence="3" key="1">
    <citation type="submission" date="2016-02" db="EMBL/GenBank/DDBJ databases">
        <authorList>
            <person name="Schultz-Johansen M."/>
            <person name="Glaring M.A."/>
            <person name="Bech P.K."/>
            <person name="Stougaard P."/>
        </authorList>
    </citation>
    <scope>NUCLEOTIDE SEQUENCE [LARGE SCALE GENOMIC DNA]</scope>
    <source>
        <strain evidence="3">S66</strain>
    </source>
</reference>
<dbReference type="STRING" id="1799789.AX660_05490"/>
<keyword evidence="1" id="KW-0812">Transmembrane</keyword>
<organism evidence="2 3">
    <name type="scientific">Paraglaciecola hydrolytica</name>
    <dbReference type="NCBI Taxonomy" id="1799789"/>
    <lineage>
        <taxon>Bacteria</taxon>
        <taxon>Pseudomonadati</taxon>
        <taxon>Pseudomonadota</taxon>
        <taxon>Gammaproteobacteria</taxon>
        <taxon>Alteromonadales</taxon>
        <taxon>Alteromonadaceae</taxon>
        <taxon>Paraglaciecola</taxon>
    </lineage>
</organism>
<keyword evidence="1" id="KW-0472">Membrane</keyword>
<name>A0A136A6L0_9ALTE</name>
<dbReference type="EMBL" id="LSNE01000002">
    <property type="protein sequence ID" value="KXI30856.1"/>
    <property type="molecule type" value="Genomic_DNA"/>
</dbReference>
<dbReference type="AlphaFoldDB" id="A0A136A6L0"/>
<keyword evidence="3" id="KW-1185">Reference proteome</keyword>
<sequence>MAKKIIIGILLIPLGVVLIPVLMWVFLITFFIRTYIRLRLRMAWPKARYILFTYTDSESWSPYIEQNILPKIESYAQIINRTNEQDWKTEHKLERKAVEVWSSINVNPLAIVFEPGKKVKVIPFYEAFRDLKHGKQEQINSKCQELFQCLPSYP</sequence>
<evidence type="ECO:0000313" key="3">
    <source>
        <dbReference type="Proteomes" id="UP000070299"/>
    </source>
</evidence>
<evidence type="ECO:0000313" key="2">
    <source>
        <dbReference type="EMBL" id="KXI30856.1"/>
    </source>
</evidence>
<accession>A0A136A6L0</accession>
<feature type="transmembrane region" description="Helical" evidence="1">
    <location>
        <begin position="6"/>
        <end position="32"/>
    </location>
</feature>
<evidence type="ECO:0000256" key="1">
    <source>
        <dbReference type="SAM" id="Phobius"/>
    </source>
</evidence>
<dbReference type="RefSeq" id="WP_068371981.1">
    <property type="nucleotide sequence ID" value="NZ_LSNE01000002.1"/>
</dbReference>
<keyword evidence="1" id="KW-1133">Transmembrane helix</keyword>
<protein>
    <submittedName>
        <fullName evidence="2">Uncharacterized protein</fullName>
    </submittedName>
</protein>
<gene>
    <name evidence="2" type="ORF">AX660_05490</name>
</gene>
<dbReference type="Proteomes" id="UP000070299">
    <property type="component" value="Unassembled WGS sequence"/>
</dbReference>
<dbReference type="OrthoDB" id="289413at2"/>
<comment type="caution">
    <text evidence="2">The sequence shown here is derived from an EMBL/GenBank/DDBJ whole genome shotgun (WGS) entry which is preliminary data.</text>
</comment>